<feature type="compositionally biased region" description="Pro residues" evidence="2">
    <location>
        <begin position="263"/>
        <end position="274"/>
    </location>
</feature>
<reference evidence="3 4" key="1">
    <citation type="journal article" date="2016" name="Mol. Biol. Evol.">
        <title>Comparative Genomics of Early-Diverging Mushroom-Forming Fungi Provides Insights into the Origins of Lignocellulose Decay Capabilities.</title>
        <authorList>
            <person name="Nagy L.G."/>
            <person name="Riley R."/>
            <person name="Tritt A."/>
            <person name="Adam C."/>
            <person name="Daum C."/>
            <person name="Floudas D."/>
            <person name="Sun H."/>
            <person name="Yadav J.S."/>
            <person name="Pangilinan J."/>
            <person name="Larsson K.H."/>
            <person name="Matsuura K."/>
            <person name="Barry K."/>
            <person name="Labutti K."/>
            <person name="Kuo R."/>
            <person name="Ohm R.A."/>
            <person name="Bhattacharya S.S."/>
            <person name="Shirouzu T."/>
            <person name="Yoshinaga Y."/>
            <person name="Martin F.M."/>
            <person name="Grigoriev I.V."/>
            <person name="Hibbett D.S."/>
        </authorList>
    </citation>
    <scope>NUCLEOTIDE SEQUENCE [LARGE SCALE GENOMIC DNA]</scope>
    <source>
        <strain evidence="3 4">HHB12733</strain>
    </source>
</reference>
<dbReference type="EMBL" id="KV424087">
    <property type="protein sequence ID" value="KZT51874.1"/>
    <property type="molecule type" value="Genomic_DNA"/>
</dbReference>
<feature type="compositionally biased region" description="Polar residues" evidence="2">
    <location>
        <begin position="303"/>
        <end position="324"/>
    </location>
</feature>
<feature type="compositionally biased region" description="Basic and acidic residues" evidence="2">
    <location>
        <begin position="684"/>
        <end position="694"/>
    </location>
</feature>
<dbReference type="AlphaFoldDB" id="A0A165D1N0"/>
<feature type="compositionally biased region" description="Low complexity" evidence="2">
    <location>
        <begin position="281"/>
        <end position="291"/>
    </location>
</feature>
<feature type="compositionally biased region" description="Basic and acidic residues" evidence="2">
    <location>
        <begin position="367"/>
        <end position="379"/>
    </location>
</feature>
<proteinExistence type="predicted"/>
<sequence>MAQLHYPSHYPQGYPNPHAQQHPPHPQHPQQGQQQPPTIRQLLQSRSQHTHALAPAPQSRDSSYTDVSSSSYLPDEHELGQDTPSTYSRSEFSPPAQFTSAFQPHTHPSPPQQYRQPPSHFHPHPRMQQQQHGRRPDTATTVDSAMSMSASSAGSERGESMYSASHALHGLLPSVVEPPLEYTVHRERVELSPVAERRSERAALTHSGSGWFEEETETEEDEGDEGDSLASHASGLRTADKVQLLPQTPIALNFPSVPAVQRRPPPPLPSPSPSPAKDKSLPASPRLAGAPAPSPRSPATHLPTDSPSLTQASPNLSASHTSAPLASHLSYTGPKMTFLSPAPWEEEGDARDMMGEADAADALQVLEKGRVRKMSEDRASTSAAGRGRFKPLAGLKKESLSQERDRTELKGLGLISPAKGSSAHTASSGSSQSAGSTPGLVVKPQQQPQGRAKSRSRPPSPVLVPVAAPVNAFPQPPTPSTTAAPTTAKKGVGHKFSLPRLRHAFQSQPGAGSGSNATGTGTGIGKVLPMPSPSTASFTSSSIPSPSPLDTDFPRTPTSASNSSLHPLSAHSPRGKGSGERERERQRSLEDKMRSATMPEQGGAGITLISLEQARAMAGQPHAHQTRQQSLPTPRLGSNENLSLTSGPAPAPPQGKEKDKVLKGKRSFLRIFNSPNTGSAPFGRESKEVHREEAVPPVPALPAAYLALPSPAMTASSGSSPQSSPPQLASQAQAQSIRERRQAVQPSTPLEVNVMISRASSSDPTVAATAAGGLKPLTSAPPAQSEFLSGSTSSAGGLDVPRTPRTPAPPPLTLRPVSTAFSAGFSALLSEAQNSPAKLRQVDEEAEDERPAYTKSAPASTTTSPILRSSPPRSSSARQREKTQSAEDVIASLQAQIVASKRAWARRVEELECEVEGLRSEVGRLEGLVRNDSHVCDRCGGTL</sequence>
<feature type="compositionally biased region" description="Low complexity" evidence="2">
    <location>
        <begin position="463"/>
        <end position="473"/>
    </location>
</feature>
<feature type="compositionally biased region" description="Low complexity" evidence="2">
    <location>
        <begin position="853"/>
        <end position="877"/>
    </location>
</feature>
<name>A0A165D1N0_9BASI</name>
<feature type="compositionally biased region" description="Basic and acidic residues" evidence="2">
    <location>
        <begin position="577"/>
        <end position="594"/>
    </location>
</feature>
<feature type="compositionally biased region" description="Low complexity" evidence="2">
    <location>
        <begin position="533"/>
        <end position="544"/>
    </location>
</feature>
<keyword evidence="1" id="KW-0175">Coiled coil</keyword>
<feature type="region of interest" description="Disordered" evidence="2">
    <location>
        <begin position="189"/>
        <end position="695"/>
    </location>
</feature>
<feature type="compositionally biased region" description="Polar residues" evidence="2">
    <location>
        <begin position="626"/>
        <end position="646"/>
    </location>
</feature>
<feature type="compositionally biased region" description="Low complexity" evidence="2">
    <location>
        <begin position="144"/>
        <end position="155"/>
    </location>
</feature>
<feature type="compositionally biased region" description="Acidic residues" evidence="2">
    <location>
        <begin position="212"/>
        <end position="227"/>
    </location>
</feature>
<feature type="compositionally biased region" description="Low complexity" evidence="2">
    <location>
        <begin position="59"/>
        <end position="72"/>
    </location>
</feature>
<protein>
    <submittedName>
        <fullName evidence="3">Uncharacterized protein</fullName>
    </submittedName>
</protein>
<organism evidence="3 4">
    <name type="scientific">Calocera cornea HHB12733</name>
    <dbReference type="NCBI Taxonomy" id="1353952"/>
    <lineage>
        <taxon>Eukaryota</taxon>
        <taxon>Fungi</taxon>
        <taxon>Dikarya</taxon>
        <taxon>Basidiomycota</taxon>
        <taxon>Agaricomycotina</taxon>
        <taxon>Dacrymycetes</taxon>
        <taxon>Dacrymycetales</taxon>
        <taxon>Dacrymycetaceae</taxon>
        <taxon>Calocera</taxon>
    </lineage>
</organism>
<dbReference type="InParanoid" id="A0A165D1N0"/>
<evidence type="ECO:0000256" key="2">
    <source>
        <dbReference type="SAM" id="MobiDB-lite"/>
    </source>
</evidence>
<feature type="region of interest" description="Disordered" evidence="2">
    <location>
        <begin position="832"/>
        <end position="886"/>
    </location>
</feature>
<feature type="compositionally biased region" description="Low complexity" evidence="2">
    <location>
        <begin position="711"/>
        <end position="736"/>
    </location>
</feature>
<feature type="compositionally biased region" description="Low complexity" evidence="2">
    <location>
        <begin position="420"/>
        <end position="436"/>
    </location>
</feature>
<feature type="coiled-coil region" evidence="1">
    <location>
        <begin position="901"/>
        <end position="928"/>
    </location>
</feature>
<feature type="compositionally biased region" description="Basic and acidic residues" evidence="2">
    <location>
        <begin position="189"/>
        <end position="203"/>
    </location>
</feature>
<keyword evidence="4" id="KW-1185">Reference proteome</keyword>
<evidence type="ECO:0000313" key="3">
    <source>
        <dbReference type="EMBL" id="KZT51874.1"/>
    </source>
</evidence>
<dbReference type="OrthoDB" id="10556390at2759"/>
<feature type="compositionally biased region" description="Polar residues" evidence="2">
    <location>
        <begin position="82"/>
        <end position="103"/>
    </location>
</feature>
<feature type="compositionally biased region" description="Low complexity" evidence="2">
    <location>
        <begin position="15"/>
        <end position="37"/>
    </location>
</feature>
<feature type="compositionally biased region" description="Basic and acidic residues" evidence="2">
    <location>
        <begin position="395"/>
        <end position="409"/>
    </location>
</feature>
<feature type="compositionally biased region" description="Pro residues" evidence="2">
    <location>
        <begin position="804"/>
        <end position="813"/>
    </location>
</feature>
<dbReference type="Proteomes" id="UP000076842">
    <property type="component" value="Unassembled WGS sequence"/>
</dbReference>
<gene>
    <name evidence="3" type="ORF">CALCODRAFT_503023</name>
</gene>
<evidence type="ECO:0000313" key="4">
    <source>
        <dbReference type="Proteomes" id="UP000076842"/>
    </source>
</evidence>
<feature type="region of interest" description="Disordered" evidence="2">
    <location>
        <begin position="1"/>
        <end position="161"/>
    </location>
</feature>
<feature type="region of interest" description="Disordered" evidence="2">
    <location>
        <begin position="711"/>
        <end position="816"/>
    </location>
</feature>
<feature type="compositionally biased region" description="Polar residues" evidence="2">
    <location>
        <begin position="786"/>
        <end position="795"/>
    </location>
</feature>
<feature type="compositionally biased region" description="Polar residues" evidence="2">
    <location>
        <begin position="556"/>
        <end position="566"/>
    </location>
</feature>
<accession>A0A165D1N0</accession>
<evidence type="ECO:0000256" key="1">
    <source>
        <dbReference type="SAM" id="Coils"/>
    </source>
</evidence>